<reference evidence="1" key="1">
    <citation type="submission" date="2020-10" db="EMBL/GenBank/DDBJ databases">
        <authorList>
            <person name="Castelo-Branco R."/>
            <person name="Eusebio N."/>
            <person name="Adriana R."/>
            <person name="Vieira A."/>
            <person name="Brugerolle De Fraissinette N."/>
            <person name="Rezende De Castro R."/>
            <person name="Schneider M.P."/>
            <person name="Vasconcelos V."/>
            <person name="Leao P.N."/>
        </authorList>
    </citation>
    <scope>NUCLEOTIDE SEQUENCE</scope>
    <source>
        <strain evidence="1">LEGE 12446</strain>
    </source>
</reference>
<sequence>MPRKEAIAGGRVRHRNDENTLLLRYISLARVFLPSSPKNSHLLCVCN</sequence>
<accession>A0A8J6ZZW8</accession>
<evidence type="ECO:0000313" key="1">
    <source>
        <dbReference type="EMBL" id="MBE9023276.1"/>
    </source>
</evidence>
<proteinExistence type="predicted"/>
<protein>
    <submittedName>
        <fullName evidence="1">Uncharacterized protein</fullName>
    </submittedName>
</protein>
<dbReference type="Proteomes" id="UP000622533">
    <property type="component" value="Unassembled WGS sequence"/>
</dbReference>
<dbReference type="RefSeq" id="WP_228043046.1">
    <property type="nucleotide sequence ID" value="NZ_JADEXS020000002.1"/>
</dbReference>
<comment type="caution">
    <text evidence="1">The sequence shown here is derived from an EMBL/GenBank/DDBJ whole genome shotgun (WGS) entry which is preliminary data.</text>
</comment>
<keyword evidence="2" id="KW-1185">Reference proteome</keyword>
<organism evidence="1 2">
    <name type="scientific">Desmonostoc muscorum LEGE 12446</name>
    <dbReference type="NCBI Taxonomy" id="1828758"/>
    <lineage>
        <taxon>Bacteria</taxon>
        <taxon>Bacillati</taxon>
        <taxon>Cyanobacteriota</taxon>
        <taxon>Cyanophyceae</taxon>
        <taxon>Nostocales</taxon>
        <taxon>Nostocaceae</taxon>
        <taxon>Desmonostoc</taxon>
    </lineage>
</organism>
<name>A0A8J6ZZW8_DESMC</name>
<dbReference type="AlphaFoldDB" id="A0A8J6ZZW8"/>
<dbReference type="EMBL" id="JADEXS010000146">
    <property type="protein sequence ID" value="MBE9023276.1"/>
    <property type="molecule type" value="Genomic_DNA"/>
</dbReference>
<gene>
    <name evidence="1" type="ORF">IQ276_12815</name>
</gene>
<evidence type="ECO:0000313" key="2">
    <source>
        <dbReference type="Proteomes" id="UP000622533"/>
    </source>
</evidence>